<dbReference type="PANTHER" id="PTHR23501:SF87">
    <property type="entry name" value="SIDEROPHORE IRON TRANSPORTER 2"/>
    <property type="match status" value="1"/>
</dbReference>
<feature type="transmembrane region" description="Helical" evidence="9">
    <location>
        <begin position="323"/>
        <end position="349"/>
    </location>
</feature>
<dbReference type="SUPFAM" id="SSF103473">
    <property type="entry name" value="MFS general substrate transporter"/>
    <property type="match status" value="1"/>
</dbReference>
<dbReference type="FunFam" id="1.20.1250.20:FF:000197">
    <property type="entry name" value="Siderophore iron transporter 1"/>
    <property type="match status" value="1"/>
</dbReference>
<evidence type="ECO:0000256" key="9">
    <source>
        <dbReference type="SAM" id="Phobius"/>
    </source>
</evidence>
<proteinExistence type="inferred from homology"/>
<dbReference type="Gene3D" id="1.20.1250.20">
    <property type="entry name" value="MFS general substrate transporter like domains"/>
    <property type="match status" value="1"/>
</dbReference>
<dbReference type="VEuPathDB" id="FungiDB:TRICI_002779"/>
<feature type="region of interest" description="Disordered" evidence="8">
    <location>
        <begin position="565"/>
        <end position="593"/>
    </location>
</feature>
<keyword evidence="3" id="KW-0813">Transport</keyword>
<evidence type="ECO:0000313" key="11">
    <source>
        <dbReference type="Proteomes" id="UP000761534"/>
    </source>
</evidence>
<organism evidence="10 11">
    <name type="scientific">Trichomonascus ciferrii</name>
    <dbReference type="NCBI Taxonomy" id="44093"/>
    <lineage>
        <taxon>Eukaryota</taxon>
        <taxon>Fungi</taxon>
        <taxon>Dikarya</taxon>
        <taxon>Ascomycota</taxon>
        <taxon>Saccharomycotina</taxon>
        <taxon>Dipodascomycetes</taxon>
        <taxon>Dipodascales</taxon>
        <taxon>Trichomonascaceae</taxon>
        <taxon>Trichomonascus</taxon>
        <taxon>Trichomonascus ciferrii complex</taxon>
    </lineage>
</organism>
<dbReference type="OrthoDB" id="4078873at2759"/>
<evidence type="ECO:0000256" key="7">
    <source>
        <dbReference type="ARBA" id="ARBA00023136"/>
    </source>
</evidence>
<evidence type="ECO:0008006" key="12">
    <source>
        <dbReference type="Google" id="ProtNLM"/>
    </source>
</evidence>
<keyword evidence="6" id="KW-0406">Ion transport</keyword>
<feature type="transmembrane region" description="Helical" evidence="9">
    <location>
        <begin position="281"/>
        <end position="302"/>
    </location>
</feature>
<dbReference type="InterPro" id="IPR036259">
    <property type="entry name" value="MFS_trans_sf"/>
</dbReference>
<evidence type="ECO:0000256" key="8">
    <source>
        <dbReference type="SAM" id="MobiDB-lite"/>
    </source>
</evidence>
<dbReference type="InterPro" id="IPR011701">
    <property type="entry name" value="MFS"/>
</dbReference>
<name>A0A642VAU6_9ASCO</name>
<feature type="compositionally biased region" description="Basic and acidic residues" evidence="8">
    <location>
        <begin position="565"/>
        <end position="576"/>
    </location>
</feature>
<dbReference type="AlphaFoldDB" id="A0A642VAU6"/>
<dbReference type="PANTHER" id="PTHR23501">
    <property type="entry name" value="MAJOR FACILITATOR SUPERFAMILY"/>
    <property type="match status" value="1"/>
</dbReference>
<dbReference type="GO" id="GO:0005886">
    <property type="term" value="C:plasma membrane"/>
    <property type="evidence" value="ECO:0007669"/>
    <property type="project" value="TreeGrafter"/>
</dbReference>
<feature type="transmembrane region" description="Helical" evidence="9">
    <location>
        <begin position="525"/>
        <end position="544"/>
    </location>
</feature>
<protein>
    <recommendedName>
        <fullName evidence="12">Major facilitator superfamily (MFS) profile domain-containing protein</fullName>
    </recommendedName>
</protein>
<evidence type="ECO:0000256" key="4">
    <source>
        <dbReference type="ARBA" id="ARBA00022692"/>
    </source>
</evidence>
<comment type="similarity">
    <text evidence="2">Belongs to the major facilitator superfamily.</text>
</comment>
<keyword evidence="4 9" id="KW-0812">Transmembrane</keyword>
<evidence type="ECO:0000256" key="2">
    <source>
        <dbReference type="ARBA" id="ARBA00008335"/>
    </source>
</evidence>
<dbReference type="Pfam" id="PF07690">
    <property type="entry name" value="MFS_1"/>
    <property type="match status" value="2"/>
</dbReference>
<evidence type="ECO:0000313" key="10">
    <source>
        <dbReference type="EMBL" id="KAA8914943.1"/>
    </source>
</evidence>
<sequence>MKFWKKDESPHDEVVQEFPADSDTEVSAKVGGIGDIEAITTTWSKRGLWIAWASISLLSVAMALDNQTLTVYTNYATASFQQQSLLSTVQIVNGVLNVVTRPPVAKIADVIGRFEGFLFSIVFLTIGFIMLAKSPNIETYFAAQIFYTIGQIGIQFMIQVFAADTSDMAHRAIFIILPNVWYLFVPWCSAPLTTAVLNNSTWRWGLGMWAIIVPVCSIPLLVTLYVNKRKSRKMRVQKRKVDWKEIVLQLDLGGSLLLAAGLALFFIAIPLADTDEKWKEARTIVMVIIGGICLILFPFYEWKVPKYPIMSMHVFKNLDISKSFVFILLYYLAFYIYNPYFFSWLMVVFNLSNSAATNVSVVSTVSSTAAGVIGAILMKFTKNVKWFIVSGTGFAMIGIGLIYKFRDPTSTVGELVAAQLIDGVGSGLLVSPNQVLVQAYCKHEEVAQTTALYLSFLALGQVIGDAVSGSVYRRRYPENLRQNVPSFNETQITTVVNDMTTAIAYPLGTSIRDGIIKSFNSVMRVLLIPPLVFFAIMFLLGLTFRDINLEKYSTNVKGEVFGKSKEEVEAENRIDEENQNATNSHNSTQRTDF</sequence>
<keyword evidence="5 9" id="KW-1133">Transmembrane helix</keyword>
<comment type="subcellular location">
    <subcellularLocation>
        <location evidence="1">Membrane</location>
        <topology evidence="1">Multi-pass membrane protein</topology>
    </subcellularLocation>
</comment>
<evidence type="ECO:0000256" key="6">
    <source>
        <dbReference type="ARBA" id="ARBA00023065"/>
    </source>
</evidence>
<feature type="transmembrane region" description="Helical" evidence="9">
    <location>
        <begin position="140"/>
        <end position="161"/>
    </location>
</feature>
<feature type="transmembrane region" description="Helical" evidence="9">
    <location>
        <begin position="246"/>
        <end position="269"/>
    </location>
</feature>
<feature type="compositionally biased region" description="Polar residues" evidence="8">
    <location>
        <begin position="579"/>
        <end position="593"/>
    </location>
</feature>
<keyword evidence="7 9" id="KW-0472">Membrane</keyword>
<reference evidence="10" key="1">
    <citation type="journal article" date="2019" name="G3 (Bethesda)">
        <title>Genome Assemblies of Two Rare Opportunistic Yeast Pathogens: Diutina rugosa (syn. Candida rugosa) and Trichomonascus ciferrii (syn. Candida ciferrii).</title>
        <authorList>
            <person name="Mixao V."/>
            <person name="Saus E."/>
            <person name="Hansen A.P."/>
            <person name="Lass-Florl C."/>
            <person name="Gabaldon T."/>
        </authorList>
    </citation>
    <scope>NUCLEOTIDE SEQUENCE</scope>
    <source>
        <strain evidence="10">CBS 4856</strain>
    </source>
</reference>
<feature type="transmembrane region" description="Helical" evidence="9">
    <location>
        <begin position="355"/>
        <end position="377"/>
    </location>
</feature>
<evidence type="ECO:0000256" key="5">
    <source>
        <dbReference type="ARBA" id="ARBA00022989"/>
    </source>
</evidence>
<feature type="transmembrane region" description="Helical" evidence="9">
    <location>
        <begin position="384"/>
        <end position="403"/>
    </location>
</feature>
<gene>
    <name evidence="10" type="ORF">TRICI_002779</name>
</gene>
<evidence type="ECO:0000256" key="3">
    <source>
        <dbReference type="ARBA" id="ARBA00022448"/>
    </source>
</evidence>
<keyword evidence="11" id="KW-1185">Reference proteome</keyword>
<dbReference type="Proteomes" id="UP000761534">
    <property type="component" value="Unassembled WGS sequence"/>
</dbReference>
<comment type="caution">
    <text evidence="10">The sequence shown here is derived from an EMBL/GenBank/DDBJ whole genome shotgun (WGS) entry which is preliminary data.</text>
</comment>
<feature type="transmembrane region" description="Helical" evidence="9">
    <location>
        <begin position="452"/>
        <end position="472"/>
    </location>
</feature>
<dbReference type="EMBL" id="SWFS01000189">
    <property type="protein sequence ID" value="KAA8914943.1"/>
    <property type="molecule type" value="Genomic_DNA"/>
</dbReference>
<feature type="transmembrane region" description="Helical" evidence="9">
    <location>
        <begin position="116"/>
        <end position="134"/>
    </location>
</feature>
<dbReference type="GO" id="GO:0015343">
    <property type="term" value="F:siderophore-iron transmembrane transporter activity"/>
    <property type="evidence" value="ECO:0007669"/>
    <property type="project" value="TreeGrafter"/>
</dbReference>
<feature type="transmembrane region" description="Helical" evidence="9">
    <location>
        <begin position="173"/>
        <end position="192"/>
    </location>
</feature>
<feature type="transmembrane region" description="Helical" evidence="9">
    <location>
        <begin position="204"/>
        <end position="226"/>
    </location>
</feature>
<evidence type="ECO:0000256" key="1">
    <source>
        <dbReference type="ARBA" id="ARBA00004141"/>
    </source>
</evidence>
<accession>A0A642VAU6</accession>